<feature type="domain" description="Galactosyltransferase C-terminal" evidence="3">
    <location>
        <begin position="1072"/>
        <end position="1118"/>
    </location>
</feature>
<protein>
    <submittedName>
        <fullName evidence="4">Chondroitin synthase</fullName>
    </submittedName>
</protein>
<dbReference type="PANTHER" id="PTHR43179">
    <property type="entry name" value="RHAMNOSYLTRANSFERASE WBBL"/>
    <property type="match status" value="1"/>
</dbReference>
<feature type="domain" description="Galactosyltransferase C-terminal" evidence="3">
    <location>
        <begin position="499"/>
        <end position="545"/>
    </location>
</feature>
<name>A0A518EN37_9BACT</name>
<feature type="domain" description="Glycosyltransferase 2-like" evidence="2">
    <location>
        <begin position="347"/>
        <end position="444"/>
    </location>
</feature>
<dbReference type="InterPro" id="IPR029044">
    <property type="entry name" value="Nucleotide-diphossugar_trans"/>
</dbReference>
<organism evidence="4 5">
    <name type="scientific">Saltatorellus ferox</name>
    <dbReference type="NCBI Taxonomy" id="2528018"/>
    <lineage>
        <taxon>Bacteria</taxon>
        <taxon>Pseudomonadati</taxon>
        <taxon>Planctomycetota</taxon>
        <taxon>Planctomycetia</taxon>
        <taxon>Planctomycetia incertae sedis</taxon>
        <taxon>Saltatorellus</taxon>
    </lineage>
</organism>
<dbReference type="Pfam" id="PF13469">
    <property type="entry name" value="Sulfotransfer_3"/>
    <property type="match status" value="1"/>
</dbReference>
<evidence type="ECO:0000313" key="5">
    <source>
        <dbReference type="Proteomes" id="UP000320390"/>
    </source>
</evidence>
<dbReference type="Pfam" id="PF00535">
    <property type="entry name" value="Glycos_transf_2"/>
    <property type="match status" value="3"/>
</dbReference>
<dbReference type="SUPFAM" id="SSF53448">
    <property type="entry name" value="Nucleotide-diphospho-sugar transferases"/>
    <property type="match status" value="3"/>
</dbReference>
<evidence type="ECO:0000256" key="1">
    <source>
        <dbReference type="ARBA" id="ARBA00022679"/>
    </source>
</evidence>
<dbReference type="OrthoDB" id="2592041at2"/>
<sequence length="1266" mass="139359">MDSNRTAPKTPLISVLVPTHGRPDRVRALLARLAAQTVPMDSFELILIDDGGDPPVAIDVRELGFACTVLQRKNAGPAAARNAGLAQVAAPLVLILNDDAVPASDLIERHLAAHASATGKTAVLGTFHFTEEALRSPLVQVLDATDRLFAFTSLQHGQRHPWTYFWTCNISLPITALFEVGGFDEENFDRAICEDVEIGFRLQKAGWSVLYDERCVAHHDHVLTPRGYAARAFQLGIYQHRLRTKHTAEALGLTPFPSDTKELKKQLMQGIQAGLAPAEAFFEKLEEIESSLAGRAIPDELLREIEAGLDQHSAPYCMAGIYQDLTGIDPIAALEAGATPGTSVAAIIVSYNALANTRRCVESLRAASDPRFPLSLIVVDNGSNDGSAEWLRDQPDVQLVLNEANHGAPRARNQGLRLVQPGTDWIAFFDNDVVVPEGWMERALYHGAGSPDVGSIALCANRASKLQVVPYEGPSDQPSINAFASDHAAAAFRKGDDATLFTSLAVLVRSDVMQRLGGYDESFSPWGFEDDDLALRIRLAGYRNRVAQDTFVYHAHYDGPAKEARHAQWLHQNWKAFLEKWSPSALGSPLFDYSKVVLPQLGQATEAQLYFALPDVNSPPPTWLGQPGSEPTPSAADRLPAHEIEPARTPARTTPTDGHQRANVLIMGCGRSGTSMVTGMLADAGWNVGDRPYEPRPANPKGFFETAEINGINEYLLSTAVTNEAPLRSMQHWLAYAPEPLDLEVSPGIRHRIEALSKKGPFAYKDPRFCYTLPAWRPSMPDAKYVCIFREPSASAASIVKEVETEDYLAGVGVDFERAVEIWDAMYRQILDVHSEEGEWLFLHFDQLFTPEGVAKLEAFVGAPVAADFPERRFQRSASTRPVAASVGRTFEELCQRAGATDAPAIAVQPEPTSVQEVDAPELSVLICTYQRKETLLRCLASFENQTAVGRYEILVVNDGATDGTKEALDRWEAKVPLRILHRENGGLAAARNTGLREARGEYVLLVNDDTIASPELVAQHLAAHAKYGPNRAVLGTFEQPRAALDNALMRVIEETTLVFCYQGLDPNRLHDWNRFWTCNVSVSLEDVRRVGLFDESFRHYGCEDTDLAYRLEKECGTRVVYAPLARAEHEHILTFQDLRHRSRTVSSAYVRFFAKHPEALTHPSWRHLSQHSVAAKEEMLVRTLPDRARAEAFAEELSRIDLGDLERAGPEGFELADAIVARLKAYLAELNFLWWAEGEVEATAQGVGVAKSATSAKAKPALVAG</sequence>
<evidence type="ECO:0000259" key="2">
    <source>
        <dbReference type="Pfam" id="PF00535"/>
    </source>
</evidence>
<dbReference type="Gene3D" id="3.40.50.300">
    <property type="entry name" value="P-loop containing nucleotide triphosphate hydrolases"/>
    <property type="match status" value="1"/>
</dbReference>
<dbReference type="Pfam" id="PF02709">
    <property type="entry name" value="Glyco_transf_7C"/>
    <property type="match status" value="2"/>
</dbReference>
<proteinExistence type="predicted"/>
<dbReference type="InterPro" id="IPR027417">
    <property type="entry name" value="P-loop_NTPase"/>
</dbReference>
<dbReference type="AlphaFoldDB" id="A0A518EN37"/>
<dbReference type="CDD" id="cd04186">
    <property type="entry name" value="GT_2_like_c"/>
    <property type="match status" value="1"/>
</dbReference>
<dbReference type="EMBL" id="CP036434">
    <property type="protein sequence ID" value="QDV05491.1"/>
    <property type="molecule type" value="Genomic_DNA"/>
</dbReference>
<keyword evidence="5" id="KW-1185">Reference proteome</keyword>
<feature type="domain" description="Glycosyltransferase 2-like" evidence="2">
    <location>
        <begin position="14"/>
        <end position="129"/>
    </location>
</feature>
<dbReference type="SUPFAM" id="SSF52540">
    <property type="entry name" value="P-loop containing nucleoside triphosphate hydrolases"/>
    <property type="match status" value="1"/>
</dbReference>
<keyword evidence="1" id="KW-0808">Transferase</keyword>
<accession>A0A518EN37</accession>
<dbReference type="RefSeq" id="WP_145194892.1">
    <property type="nucleotide sequence ID" value="NZ_CP036434.1"/>
</dbReference>
<evidence type="ECO:0000313" key="4">
    <source>
        <dbReference type="EMBL" id="QDV05491.1"/>
    </source>
</evidence>
<dbReference type="PANTHER" id="PTHR43179:SF7">
    <property type="entry name" value="RHAMNOSYLTRANSFERASE WBBL"/>
    <property type="match status" value="1"/>
</dbReference>
<dbReference type="Gene3D" id="3.90.550.10">
    <property type="entry name" value="Spore Coat Polysaccharide Biosynthesis Protein SpsA, Chain A"/>
    <property type="match status" value="3"/>
</dbReference>
<reference evidence="4 5" key="1">
    <citation type="submission" date="2019-02" db="EMBL/GenBank/DDBJ databases">
        <title>Deep-cultivation of Planctomycetes and their phenomic and genomic characterization uncovers novel biology.</title>
        <authorList>
            <person name="Wiegand S."/>
            <person name="Jogler M."/>
            <person name="Boedeker C."/>
            <person name="Pinto D."/>
            <person name="Vollmers J."/>
            <person name="Rivas-Marin E."/>
            <person name="Kohn T."/>
            <person name="Peeters S.H."/>
            <person name="Heuer A."/>
            <person name="Rast P."/>
            <person name="Oberbeckmann S."/>
            <person name="Bunk B."/>
            <person name="Jeske O."/>
            <person name="Meyerdierks A."/>
            <person name="Storesund J.E."/>
            <person name="Kallscheuer N."/>
            <person name="Luecker S."/>
            <person name="Lage O.M."/>
            <person name="Pohl T."/>
            <person name="Merkel B.J."/>
            <person name="Hornburger P."/>
            <person name="Mueller R.-W."/>
            <person name="Bruemmer F."/>
            <person name="Labrenz M."/>
            <person name="Spormann A.M."/>
            <person name="Op den Camp H."/>
            <person name="Overmann J."/>
            <person name="Amann R."/>
            <person name="Jetten M.S.M."/>
            <person name="Mascher T."/>
            <person name="Medema M.H."/>
            <person name="Devos D.P."/>
            <person name="Kaster A.-K."/>
            <person name="Ovreas L."/>
            <person name="Rohde M."/>
            <person name="Galperin M.Y."/>
            <person name="Jogler C."/>
        </authorList>
    </citation>
    <scope>NUCLEOTIDE SEQUENCE [LARGE SCALE GENOMIC DNA]</scope>
    <source>
        <strain evidence="4 5">Poly30</strain>
    </source>
</reference>
<evidence type="ECO:0000259" key="3">
    <source>
        <dbReference type="Pfam" id="PF02709"/>
    </source>
</evidence>
<dbReference type="GO" id="GO:0016740">
    <property type="term" value="F:transferase activity"/>
    <property type="evidence" value="ECO:0007669"/>
    <property type="project" value="UniProtKB-KW"/>
</dbReference>
<gene>
    <name evidence="4" type="primary">kfoC_1</name>
    <name evidence="4" type="ORF">Poly30_09890</name>
</gene>
<dbReference type="Proteomes" id="UP000320390">
    <property type="component" value="Chromosome"/>
</dbReference>
<feature type="domain" description="Glycosyltransferase 2-like" evidence="2">
    <location>
        <begin position="924"/>
        <end position="1039"/>
    </location>
</feature>
<dbReference type="InterPro" id="IPR001173">
    <property type="entry name" value="Glyco_trans_2-like"/>
</dbReference>
<dbReference type="InterPro" id="IPR027791">
    <property type="entry name" value="Galactosyl_T_C"/>
</dbReference>